<evidence type="ECO:0000256" key="6">
    <source>
        <dbReference type="ARBA" id="ARBA00022989"/>
    </source>
</evidence>
<keyword evidence="7 8" id="KW-0472">Membrane</keyword>
<feature type="domain" description="Glycosyltransferase 2-like" evidence="9">
    <location>
        <begin position="3"/>
        <end position="160"/>
    </location>
</feature>
<evidence type="ECO:0000313" key="10">
    <source>
        <dbReference type="EMBL" id="OGK31095.1"/>
    </source>
</evidence>
<dbReference type="GO" id="GO:0099621">
    <property type="term" value="F:undecaprenyl-phosphate 4-deoxy-4-formamido-L-arabinose transferase activity"/>
    <property type="evidence" value="ECO:0007669"/>
    <property type="project" value="TreeGrafter"/>
</dbReference>
<dbReference type="Pfam" id="PF00535">
    <property type="entry name" value="Glycos_transf_2"/>
    <property type="match status" value="1"/>
</dbReference>
<organism evidence="10 11">
    <name type="scientific">Candidatus Roizmanbacteria bacterium RIFCSPHIGHO2_12_FULL_33_9</name>
    <dbReference type="NCBI Taxonomy" id="1802045"/>
    <lineage>
        <taxon>Bacteria</taxon>
        <taxon>Candidatus Roizmaniibacteriota</taxon>
    </lineage>
</organism>
<feature type="transmembrane region" description="Helical" evidence="8">
    <location>
        <begin position="263"/>
        <end position="284"/>
    </location>
</feature>
<dbReference type="InterPro" id="IPR050256">
    <property type="entry name" value="Glycosyltransferase_2"/>
</dbReference>
<dbReference type="EMBL" id="MFZV01000025">
    <property type="protein sequence ID" value="OGK31095.1"/>
    <property type="molecule type" value="Genomic_DNA"/>
</dbReference>
<feature type="transmembrane region" description="Helical" evidence="8">
    <location>
        <begin position="229"/>
        <end position="251"/>
    </location>
</feature>
<keyword evidence="6 8" id="KW-1133">Transmembrane helix</keyword>
<dbReference type="AlphaFoldDB" id="A0A1F7HJ34"/>
<gene>
    <name evidence="10" type="ORF">A3F29_04525</name>
</gene>
<evidence type="ECO:0000313" key="11">
    <source>
        <dbReference type="Proteomes" id="UP000177199"/>
    </source>
</evidence>
<keyword evidence="4 8" id="KW-0812">Transmembrane</keyword>
<dbReference type="CDD" id="cd04187">
    <property type="entry name" value="DPM1_like_bac"/>
    <property type="match status" value="1"/>
</dbReference>
<keyword evidence="1" id="KW-1003">Cell membrane</keyword>
<protein>
    <submittedName>
        <fullName evidence="10">Glycosyl transferase</fullName>
    </submittedName>
</protein>
<evidence type="ECO:0000256" key="8">
    <source>
        <dbReference type="SAM" id="Phobius"/>
    </source>
</evidence>
<dbReference type="InterPro" id="IPR001173">
    <property type="entry name" value="Glyco_trans_2-like"/>
</dbReference>
<dbReference type="Gene3D" id="3.90.550.10">
    <property type="entry name" value="Spore Coat Polysaccharide Biosynthesis Protein SpsA, Chain A"/>
    <property type="match status" value="1"/>
</dbReference>
<dbReference type="InterPro" id="IPR029044">
    <property type="entry name" value="Nucleotide-diphossugar_trans"/>
</dbReference>
<dbReference type="SUPFAM" id="SSF53448">
    <property type="entry name" value="Nucleotide-diphospho-sugar transferases"/>
    <property type="match status" value="1"/>
</dbReference>
<keyword evidence="2" id="KW-0328">Glycosyltransferase</keyword>
<evidence type="ECO:0000256" key="1">
    <source>
        <dbReference type="ARBA" id="ARBA00022475"/>
    </source>
</evidence>
<accession>A0A1F7HJ34</accession>
<dbReference type="GO" id="GO:0005886">
    <property type="term" value="C:plasma membrane"/>
    <property type="evidence" value="ECO:0007669"/>
    <property type="project" value="TreeGrafter"/>
</dbReference>
<name>A0A1F7HJ34_9BACT</name>
<dbReference type="Proteomes" id="UP000177199">
    <property type="component" value="Unassembled WGS sequence"/>
</dbReference>
<dbReference type="PANTHER" id="PTHR48090:SF3">
    <property type="entry name" value="UNDECAPRENYL-PHOSPHATE 4-DEOXY-4-FORMAMIDO-L-ARABINOSE TRANSFERASE"/>
    <property type="match status" value="1"/>
</dbReference>
<evidence type="ECO:0000256" key="2">
    <source>
        <dbReference type="ARBA" id="ARBA00022676"/>
    </source>
</evidence>
<dbReference type="GO" id="GO:0009103">
    <property type="term" value="P:lipopolysaccharide biosynthetic process"/>
    <property type="evidence" value="ECO:0007669"/>
    <property type="project" value="UniProtKB-KW"/>
</dbReference>
<dbReference type="PANTHER" id="PTHR48090">
    <property type="entry name" value="UNDECAPRENYL-PHOSPHATE 4-DEOXY-4-FORMAMIDO-L-ARABINOSE TRANSFERASE-RELATED"/>
    <property type="match status" value="1"/>
</dbReference>
<keyword evidence="3 10" id="KW-0808">Transferase</keyword>
<keyword evidence="5" id="KW-0448">Lipopolysaccharide biosynthesis</keyword>
<evidence type="ECO:0000256" key="4">
    <source>
        <dbReference type="ARBA" id="ARBA00022692"/>
    </source>
</evidence>
<evidence type="ECO:0000256" key="3">
    <source>
        <dbReference type="ARBA" id="ARBA00022679"/>
    </source>
</evidence>
<reference evidence="10 11" key="1">
    <citation type="journal article" date="2016" name="Nat. Commun.">
        <title>Thousands of microbial genomes shed light on interconnected biogeochemical processes in an aquifer system.</title>
        <authorList>
            <person name="Anantharaman K."/>
            <person name="Brown C.T."/>
            <person name="Hug L.A."/>
            <person name="Sharon I."/>
            <person name="Castelle C.J."/>
            <person name="Probst A.J."/>
            <person name="Thomas B.C."/>
            <person name="Singh A."/>
            <person name="Wilkins M.J."/>
            <person name="Karaoz U."/>
            <person name="Brodie E.L."/>
            <person name="Williams K.H."/>
            <person name="Hubbard S.S."/>
            <person name="Banfield J.F."/>
        </authorList>
    </citation>
    <scope>NUCLEOTIDE SEQUENCE [LARGE SCALE GENOMIC DNA]</scope>
</reference>
<evidence type="ECO:0000256" key="5">
    <source>
        <dbReference type="ARBA" id="ARBA00022985"/>
    </source>
</evidence>
<evidence type="ECO:0000259" key="9">
    <source>
        <dbReference type="Pfam" id="PF00535"/>
    </source>
</evidence>
<comment type="caution">
    <text evidence="10">The sequence shown here is derived from an EMBL/GenBank/DDBJ whole genome shotgun (WGS) entry which is preliminary data.</text>
</comment>
<proteinExistence type="predicted"/>
<evidence type="ECO:0000256" key="7">
    <source>
        <dbReference type="ARBA" id="ARBA00023136"/>
    </source>
</evidence>
<sequence length="301" mass="34544">MLSVVIPVYNEEEVIEVFYKELSKHLPKRDTEMIFVDDGSIDNTPSLLKKLAEENSNIRIFSFRKHRGKSEALTLGFKKASGDMILTIDADLQDRPDQIGKLIEKSKEGWDLISGWRKNRKDSFFKKISSKVFNLISSIFWGLKVNDLNSGLKLYTKDAAKSLNLYGGMHRFIPLLLFQEGFSVTEVPVIHDKRRLGKSKYNISKVFTEMPDLFTMLFLMKYAKRPLHFFGVFGGILFILGFIILAYLSYLRFLGERIGDRPLLLFGVLLVLTGLQVFFIGFIADLILHLSKKDDIDSKLK</sequence>